<evidence type="ECO:0000259" key="1">
    <source>
        <dbReference type="Pfam" id="PF06985"/>
    </source>
</evidence>
<reference evidence="2" key="1">
    <citation type="submission" date="2020-11" db="EMBL/GenBank/DDBJ databases">
        <authorList>
            <consortium name="DOE Joint Genome Institute"/>
            <person name="Ahrendt S."/>
            <person name="Riley R."/>
            <person name="Andreopoulos W."/>
            <person name="Labutti K."/>
            <person name="Pangilinan J."/>
            <person name="Ruiz-Duenas F.J."/>
            <person name="Barrasa J.M."/>
            <person name="Sanchez-Garcia M."/>
            <person name="Camarero S."/>
            <person name="Miyauchi S."/>
            <person name="Serrano A."/>
            <person name="Linde D."/>
            <person name="Babiker R."/>
            <person name="Drula E."/>
            <person name="Ayuso-Fernandez I."/>
            <person name="Pacheco R."/>
            <person name="Padilla G."/>
            <person name="Ferreira P."/>
            <person name="Barriuso J."/>
            <person name="Kellner H."/>
            <person name="Castanera R."/>
            <person name="Alfaro M."/>
            <person name="Ramirez L."/>
            <person name="Pisabarro A.G."/>
            <person name="Kuo A."/>
            <person name="Tritt A."/>
            <person name="Lipzen A."/>
            <person name="He G."/>
            <person name="Yan M."/>
            <person name="Ng V."/>
            <person name="Cullen D."/>
            <person name="Martin F."/>
            <person name="Rosso M.-N."/>
            <person name="Henrissat B."/>
            <person name="Hibbett D."/>
            <person name="Martinez A.T."/>
            <person name="Grigoriev I.V."/>
        </authorList>
    </citation>
    <scope>NUCLEOTIDE SEQUENCE</scope>
    <source>
        <strain evidence="2">CBS 247.69</strain>
    </source>
</reference>
<sequence>MQEDIDTEMVICRRCWESTFSNKPFRAIWEGSAEGIRLHNQSRYRQDLYGSVLTYRTPPWAEILESAEGHCGYCTLLRTLIRDARDSSALPTEPPAHEISTITMMFDLESMSQKIVIIVWMEGALIVSEIRIYTEPEDPASRYIRDRNVVWQVNDDVSYDLVSKCVDICSKHEHCPLPALSTLPTRVLDCSDPSHLRLITTNPSTKDFFATLSYVWGGPQLHCTTTKNINMYHSIIDPAKVPKTVSDAIIVTRRLGLRYLWVDSFCIIQDSDEDKAQELSRMRLIFRNAFVTILAARANSVGEGFLQDASPEQYFHPIRLPFVCPDGTIGRITATRYGSGGPVEPVDSRGWCLGERVLSPRILVFSTLGLQYECQTARMNINGSPIGLPLAVPRLPDFAFTSQPGQDAEGQLAKSWDTILQQYTACKLTNPEDKLPALSGVAEQFHRLWPQSRYVAGLWTHQFPATLLWGRDIRTARPIVYRAPSWSWAATDGRIVSGGLTGPSDVWDAAPKFVESICEVKDVVIDLQYSGNPYGGVKSGRLVLNASISRAIWNTRDVREPHSLIPDGVSGHEMVVAGWRDMDQRTGRLEPDAMELPEHPVVEVTLIALTKIGVPSPYIIRSGKDDIHGLFLLPAGENEEDGTTLFRRIGKFVMNAEDWLPISRQDIHIV</sequence>
<feature type="domain" description="Heterokaryon incompatibility" evidence="1">
    <location>
        <begin position="209"/>
        <end position="314"/>
    </location>
</feature>
<evidence type="ECO:0000313" key="3">
    <source>
        <dbReference type="Proteomes" id="UP000807353"/>
    </source>
</evidence>
<dbReference type="EMBL" id="MU150393">
    <property type="protein sequence ID" value="KAF9456985.1"/>
    <property type="molecule type" value="Genomic_DNA"/>
</dbReference>
<dbReference type="Pfam" id="PF06985">
    <property type="entry name" value="HET"/>
    <property type="match status" value="1"/>
</dbReference>
<evidence type="ECO:0000313" key="2">
    <source>
        <dbReference type="EMBL" id="KAF9456985.1"/>
    </source>
</evidence>
<name>A0A9P6CCC4_9AGAR</name>
<dbReference type="InterPro" id="IPR010730">
    <property type="entry name" value="HET"/>
</dbReference>
<accession>A0A9P6CCC4</accession>
<comment type="caution">
    <text evidence="2">The sequence shown here is derived from an EMBL/GenBank/DDBJ whole genome shotgun (WGS) entry which is preliminary data.</text>
</comment>
<protein>
    <submittedName>
        <fullName evidence="2">Heterokaryon incompatibility protein-domain-containing protein</fullName>
    </submittedName>
</protein>
<dbReference type="PANTHER" id="PTHR33112:SF16">
    <property type="entry name" value="HETEROKARYON INCOMPATIBILITY DOMAIN-CONTAINING PROTEIN"/>
    <property type="match status" value="1"/>
</dbReference>
<organism evidence="2 3">
    <name type="scientific">Collybia nuda</name>
    <dbReference type="NCBI Taxonomy" id="64659"/>
    <lineage>
        <taxon>Eukaryota</taxon>
        <taxon>Fungi</taxon>
        <taxon>Dikarya</taxon>
        <taxon>Basidiomycota</taxon>
        <taxon>Agaricomycotina</taxon>
        <taxon>Agaricomycetes</taxon>
        <taxon>Agaricomycetidae</taxon>
        <taxon>Agaricales</taxon>
        <taxon>Tricholomatineae</taxon>
        <taxon>Clitocybaceae</taxon>
        <taxon>Collybia</taxon>
    </lineage>
</organism>
<dbReference type="PANTHER" id="PTHR33112">
    <property type="entry name" value="DOMAIN PROTEIN, PUTATIVE-RELATED"/>
    <property type="match status" value="1"/>
</dbReference>
<dbReference type="AlphaFoldDB" id="A0A9P6CCC4"/>
<keyword evidence="3" id="KW-1185">Reference proteome</keyword>
<dbReference type="Proteomes" id="UP000807353">
    <property type="component" value="Unassembled WGS sequence"/>
</dbReference>
<proteinExistence type="predicted"/>
<dbReference type="OrthoDB" id="5125733at2759"/>
<gene>
    <name evidence="2" type="ORF">BDZ94DRAFT_1314641</name>
</gene>